<evidence type="ECO:0000313" key="16">
    <source>
        <dbReference type="Proteomes" id="UP001201812"/>
    </source>
</evidence>
<dbReference type="PRINTS" id="PR00981">
    <property type="entry name" value="TRNASYNTHSER"/>
</dbReference>
<evidence type="ECO:0000313" key="15">
    <source>
        <dbReference type="EMBL" id="KAI1714527.1"/>
    </source>
</evidence>
<comment type="catalytic activity">
    <reaction evidence="11">
        <text>tRNA(Sec) + L-serine + ATP = L-seryl-tRNA(Sec) + AMP + diphosphate + H(+)</text>
        <dbReference type="Rhea" id="RHEA:42580"/>
        <dbReference type="Rhea" id="RHEA-COMP:9742"/>
        <dbReference type="Rhea" id="RHEA-COMP:10128"/>
        <dbReference type="ChEBI" id="CHEBI:15378"/>
        <dbReference type="ChEBI" id="CHEBI:30616"/>
        <dbReference type="ChEBI" id="CHEBI:33019"/>
        <dbReference type="ChEBI" id="CHEBI:33384"/>
        <dbReference type="ChEBI" id="CHEBI:78442"/>
        <dbReference type="ChEBI" id="CHEBI:78533"/>
        <dbReference type="ChEBI" id="CHEBI:456215"/>
        <dbReference type="EC" id="6.1.1.11"/>
    </reaction>
</comment>
<keyword evidence="5" id="KW-0436">Ligase</keyword>
<evidence type="ECO:0000256" key="6">
    <source>
        <dbReference type="ARBA" id="ARBA00022741"/>
    </source>
</evidence>
<proteinExistence type="inferred from homology"/>
<feature type="region of interest" description="Disordered" evidence="13">
    <location>
        <begin position="32"/>
        <end position="76"/>
    </location>
</feature>
<keyword evidence="8" id="KW-0648">Protein biosynthesis</keyword>
<dbReference type="Gene3D" id="1.10.287.40">
    <property type="entry name" value="Serine-tRNA synthetase, tRNA binding domain"/>
    <property type="match status" value="1"/>
</dbReference>
<dbReference type="PANTHER" id="PTHR11778">
    <property type="entry name" value="SERYL-TRNA SYNTHETASE"/>
    <property type="match status" value="1"/>
</dbReference>
<dbReference type="InterPro" id="IPR033729">
    <property type="entry name" value="SerRS_core"/>
</dbReference>
<feature type="compositionally biased region" description="Polar residues" evidence="13">
    <location>
        <begin position="36"/>
        <end position="47"/>
    </location>
</feature>
<evidence type="ECO:0000256" key="10">
    <source>
        <dbReference type="ARBA" id="ARBA00031113"/>
    </source>
</evidence>
<comment type="subcellular location">
    <subcellularLocation>
        <location evidence="1">Cytoplasm</location>
    </subcellularLocation>
</comment>
<evidence type="ECO:0000256" key="1">
    <source>
        <dbReference type="ARBA" id="ARBA00004496"/>
    </source>
</evidence>
<evidence type="ECO:0000256" key="8">
    <source>
        <dbReference type="ARBA" id="ARBA00022917"/>
    </source>
</evidence>
<evidence type="ECO:0000256" key="13">
    <source>
        <dbReference type="SAM" id="MobiDB-lite"/>
    </source>
</evidence>
<dbReference type="Pfam" id="PF02403">
    <property type="entry name" value="Seryl_tRNA_N"/>
    <property type="match status" value="1"/>
</dbReference>
<dbReference type="FunFam" id="3.30.930.10:FF:000027">
    <property type="entry name" value="Serine--tRNA ligase, cytoplasmic"/>
    <property type="match status" value="1"/>
</dbReference>
<evidence type="ECO:0000256" key="2">
    <source>
        <dbReference type="ARBA" id="ARBA00010728"/>
    </source>
</evidence>
<accession>A0AAD4N3N4</accession>
<evidence type="ECO:0000256" key="5">
    <source>
        <dbReference type="ARBA" id="ARBA00022598"/>
    </source>
</evidence>
<dbReference type="AlphaFoldDB" id="A0AAD4N3N4"/>
<dbReference type="InterPro" id="IPR015866">
    <property type="entry name" value="Ser-tRNA-synth_1_N"/>
</dbReference>
<dbReference type="InterPro" id="IPR002314">
    <property type="entry name" value="aa-tRNA-synt_IIb"/>
</dbReference>
<dbReference type="InterPro" id="IPR045864">
    <property type="entry name" value="aa-tRNA-synth_II/BPL/LPL"/>
</dbReference>
<dbReference type="GO" id="GO:0005737">
    <property type="term" value="C:cytoplasm"/>
    <property type="evidence" value="ECO:0007669"/>
    <property type="project" value="UniProtKB-SubCell"/>
</dbReference>
<gene>
    <name evidence="15" type="ORF">DdX_08626</name>
</gene>
<dbReference type="InterPro" id="IPR006195">
    <property type="entry name" value="aa-tRNA-synth_II"/>
</dbReference>
<keyword evidence="6" id="KW-0547">Nucleotide-binding</keyword>
<feature type="compositionally biased region" description="Polar residues" evidence="13">
    <location>
        <begin position="59"/>
        <end position="76"/>
    </location>
</feature>
<dbReference type="EC" id="6.1.1.11" evidence="3"/>
<sequence>MSSVRPRKKARFGFDLRNPAEVAQFTAVKHAESERLQQSLQTTPIKSNSREKFACSPSRPGTSTNSNVTGGILRSTNGPLRIRAAEHVRFSEREPSNKENKVHLSLERNNEMTTTENVCTQKDDRLTDVSNLNAMVLDIDLFRVSKGGNPDIIRDSQKKRFKDATLVDKVIEVDEKWRQKRFTSDNLNRLKNVCSKAVGEKMKKKEATSGDDSIPDDILQKMEDLKLDDLSSLSIAQLKALKIEIDTRIADAASETLQLEAKRHEYITLIGNIVHESVPVSDNEDNNKVERTFGDTTTTKKYSHVDLVVMIDGFDGERGAAVAGARGFFLKGPLVFLEQAIINFALRILCKHDFVPLYTPFFMRKDVMQEVAQLNQFDEELYKVSGKSSEVAGDQSIDEKYLIATSEQPIAAFHRDEWLSPGDLPIKYAGYSTCFRQEVGSHGRDTRGIFRVHQFEKVEQFVICSPFDNESWKHLDEMIGNAEEYYKALGIPYRIVNIVSGELNNAAAKKLDLEAWFPGSAAFRELVSCSNCTDYQARRLKVRYGQTKKMDGEVNYVHMLNATMCATTRAICAVLENYQTDSGITVPDALRDFMPDKYRDQIPFVKPAPIEVEKEKEKKKAGKK</sequence>
<dbReference type="Proteomes" id="UP001201812">
    <property type="component" value="Unassembled WGS sequence"/>
</dbReference>
<dbReference type="InterPro" id="IPR002317">
    <property type="entry name" value="Ser-tRNA-ligase_type_1"/>
</dbReference>
<evidence type="ECO:0000259" key="14">
    <source>
        <dbReference type="PROSITE" id="PS50862"/>
    </source>
</evidence>
<dbReference type="PROSITE" id="PS50862">
    <property type="entry name" value="AA_TRNA_LIGASE_II"/>
    <property type="match status" value="1"/>
</dbReference>
<comment type="catalytic activity">
    <reaction evidence="12">
        <text>tRNA(Ser) + L-serine + ATP = L-seryl-tRNA(Ser) + AMP + diphosphate + H(+)</text>
        <dbReference type="Rhea" id="RHEA:12292"/>
        <dbReference type="Rhea" id="RHEA-COMP:9669"/>
        <dbReference type="Rhea" id="RHEA-COMP:9703"/>
        <dbReference type="ChEBI" id="CHEBI:15378"/>
        <dbReference type="ChEBI" id="CHEBI:30616"/>
        <dbReference type="ChEBI" id="CHEBI:33019"/>
        <dbReference type="ChEBI" id="CHEBI:33384"/>
        <dbReference type="ChEBI" id="CHEBI:78442"/>
        <dbReference type="ChEBI" id="CHEBI:78533"/>
        <dbReference type="ChEBI" id="CHEBI:456215"/>
        <dbReference type="EC" id="6.1.1.11"/>
    </reaction>
</comment>
<evidence type="ECO:0000256" key="4">
    <source>
        <dbReference type="ARBA" id="ARBA00022490"/>
    </source>
</evidence>
<organism evidence="15 16">
    <name type="scientific">Ditylenchus destructor</name>
    <dbReference type="NCBI Taxonomy" id="166010"/>
    <lineage>
        <taxon>Eukaryota</taxon>
        <taxon>Metazoa</taxon>
        <taxon>Ecdysozoa</taxon>
        <taxon>Nematoda</taxon>
        <taxon>Chromadorea</taxon>
        <taxon>Rhabditida</taxon>
        <taxon>Tylenchina</taxon>
        <taxon>Tylenchomorpha</taxon>
        <taxon>Sphaerularioidea</taxon>
        <taxon>Anguinidae</taxon>
        <taxon>Anguininae</taxon>
        <taxon>Ditylenchus</taxon>
    </lineage>
</organism>
<dbReference type="InterPro" id="IPR010978">
    <property type="entry name" value="tRNA-bd_arm"/>
</dbReference>
<dbReference type="Gene3D" id="3.30.930.10">
    <property type="entry name" value="Bira Bifunctional Protein, Domain 2"/>
    <property type="match status" value="1"/>
</dbReference>
<keyword evidence="9 15" id="KW-0030">Aminoacyl-tRNA synthetase</keyword>
<dbReference type="GO" id="GO:0004828">
    <property type="term" value="F:serine-tRNA ligase activity"/>
    <property type="evidence" value="ECO:0007669"/>
    <property type="project" value="UniProtKB-EC"/>
</dbReference>
<reference evidence="15" key="1">
    <citation type="submission" date="2022-01" db="EMBL/GenBank/DDBJ databases">
        <title>Genome Sequence Resource for Two Populations of Ditylenchus destructor, the Migratory Endoparasitic Phytonematode.</title>
        <authorList>
            <person name="Zhang H."/>
            <person name="Lin R."/>
            <person name="Xie B."/>
        </authorList>
    </citation>
    <scope>NUCLEOTIDE SEQUENCE</scope>
    <source>
        <strain evidence="15">BazhouSP</strain>
    </source>
</reference>
<name>A0AAD4N3N4_9BILA</name>
<dbReference type="EMBL" id="JAKKPZ010000013">
    <property type="protein sequence ID" value="KAI1714527.1"/>
    <property type="molecule type" value="Genomic_DNA"/>
</dbReference>
<comment type="similarity">
    <text evidence="2">Belongs to the class-II aminoacyl-tRNA synthetase family. Type-1 seryl-tRNA synthetase subfamily.</text>
</comment>
<evidence type="ECO:0000256" key="11">
    <source>
        <dbReference type="ARBA" id="ARBA00047929"/>
    </source>
</evidence>
<evidence type="ECO:0000256" key="7">
    <source>
        <dbReference type="ARBA" id="ARBA00022840"/>
    </source>
</evidence>
<dbReference type="Pfam" id="PF00587">
    <property type="entry name" value="tRNA-synt_2b"/>
    <property type="match status" value="1"/>
</dbReference>
<dbReference type="GO" id="GO:0005524">
    <property type="term" value="F:ATP binding"/>
    <property type="evidence" value="ECO:0007669"/>
    <property type="project" value="UniProtKB-KW"/>
</dbReference>
<dbReference type="FunFam" id="1.10.287.40:FF:000002">
    <property type="entry name" value="Serine--tRNA ligase, cytoplasmic"/>
    <property type="match status" value="1"/>
</dbReference>
<dbReference type="InterPro" id="IPR042103">
    <property type="entry name" value="SerRS_1_N_sf"/>
</dbReference>
<dbReference type="SUPFAM" id="SSF46589">
    <property type="entry name" value="tRNA-binding arm"/>
    <property type="match status" value="1"/>
</dbReference>
<evidence type="ECO:0000256" key="3">
    <source>
        <dbReference type="ARBA" id="ARBA00012840"/>
    </source>
</evidence>
<evidence type="ECO:0000256" key="12">
    <source>
        <dbReference type="ARBA" id="ARBA00048823"/>
    </source>
</evidence>
<comment type="caution">
    <text evidence="15">The sequence shown here is derived from an EMBL/GenBank/DDBJ whole genome shotgun (WGS) entry which is preliminary data.</text>
</comment>
<keyword evidence="16" id="KW-1185">Reference proteome</keyword>
<dbReference type="GO" id="GO:0006434">
    <property type="term" value="P:seryl-tRNA aminoacylation"/>
    <property type="evidence" value="ECO:0007669"/>
    <property type="project" value="InterPro"/>
</dbReference>
<dbReference type="SUPFAM" id="SSF55681">
    <property type="entry name" value="Class II aaRS and biotin synthetases"/>
    <property type="match status" value="1"/>
</dbReference>
<keyword evidence="7" id="KW-0067">ATP-binding</keyword>
<dbReference type="NCBIfam" id="TIGR00414">
    <property type="entry name" value="serS"/>
    <property type="match status" value="1"/>
</dbReference>
<dbReference type="CDD" id="cd00770">
    <property type="entry name" value="SerRS_core"/>
    <property type="match status" value="1"/>
</dbReference>
<protein>
    <recommendedName>
        <fullName evidence="3">serine--tRNA ligase</fullName>
        <ecNumber evidence="3">6.1.1.11</ecNumber>
    </recommendedName>
    <alternativeName>
        <fullName evidence="10">Seryl-tRNA synthetase</fullName>
    </alternativeName>
</protein>
<evidence type="ECO:0000256" key="9">
    <source>
        <dbReference type="ARBA" id="ARBA00023146"/>
    </source>
</evidence>
<feature type="domain" description="Aminoacyl-transfer RNA synthetases class-II family profile" evidence="14">
    <location>
        <begin position="337"/>
        <end position="587"/>
    </location>
</feature>
<keyword evidence="4" id="KW-0963">Cytoplasm</keyword>